<keyword evidence="2" id="KW-1185">Reference proteome</keyword>
<protein>
    <submittedName>
        <fullName evidence="1">Uncharacterized protein</fullName>
    </submittedName>
</protein>
<proteinExistence type="predicted"/>
<organism evidence="1 2">
    <name type="scientific">Discina gigas</name>
    <dbReference type="NCBI Taxonomy" id="1032678"/>
    <lineage>
        <taxon>Eukaryota</taxon>
        <taxon>Fungi</taxon>
        <taxon>Dikarya</taxon>
        <taxon>Ascomycota</taxon>
        <taxon>Pezizomycotina</taxon>
        <taxon>Pezizomycetes</taxon>
        <taxon>Pezizales</taxon>
        <taxon>Discinaceae</taxon>
        <taxon>Discina</taxon>
    </lineage>
</organism>
<accession>A0ABR3G6R2</accession>
<name>A0ABR3G6R2_9PEZI</name>
<comment type="caution">
    <text evidence="1">The sequence shown here is derived from an EMBL/GenBank/DDBJ whole genome shotgun (WGS) entry which is preliminary data.</text>
</comment>
<sequence>MHYDGDSQALTISRRSVGHEICAQFPSKILAMMETNHKDFLSEYRNDGQYFIHATESANVHFTSVGRKKSSRSPNGSLVHGNDVPFLMYEFTTEENIIDCVEDYLIGIEGKVRTVIIVKPIQHTKRKRGTTGGGVEETEPELPEFDGAIEYALLYPMYTYTCIPNMDSNDPEAEGRFVTYRHEMEEFWPHSTATKFTIS</sequence>
<dbReference type="Proteomes" id="UP001447188">
    <property type="component" value="Unassembled WGS sequence"/>
</dbReference>
<reference evidence="1 2" key="1">
    <citation type="submission" date="2024-02" db="EMBL/GenBank/DDBJ databases">
        <title>Discinaceae phylogenomics.</title>
        <authorList>
            <person name="Dirks A.C."/>
            <person name="James T.Y."/>
        </authorList>
    </citation>
    <scope>NUCLEOTIDE SEQUENCE [LARGE SCALE GENOMIC DNA]</scope>
    <source>
        <strain evidence="1 2">ACD0624</strain>
    </source>
</reference>
<evidence type="ECO:0000313" key="1">
    <source>
        <dbReference type="EMBL" id="KAL0631641.1"/>
    </source>
</evidence>
<evidence type="ECO:0000313" key="2">
    <source>
        <dbReference type="Proteomes" id="UP001447188"/>
    </source>
</evidence>
<dbReference type="EMBL" id="JBBBZM010000226">
    <property type="protein sequence ID" value="KAL0631641.1"/>
    <property type="molecule type" value="Genomic_DNA"/>
</dbReference>
<gene>
    <name evidence="1" type="ORF">Q9L58_009497</name>
</gene>